<evidence type="ECO:0000259" key="7">
    <source>
        <dbReference type="PROSITE" id="PS50968"/>
    </source>
</evidence>
<evidence type="ECO:0000256" key="6">
    <source>
        <dbReference type="PROSITE-ProRule" id="PRU00409"/>
    </source>
</evidence>
<evidence type="ECO:0000313" key="11">
    <source>
        <dbReference type="Proteomes" id="UP000649232"/>
    </source>
</evidence>
<dbReference type="SUPFAM" id="SSF56059">
    <property type="entry name" value="Glutathione synthetase ATP-binding domain-like"/>
    <property type="match status" value="1"/>
</dbReference>
<evidence type="ECO:0000256" key="3">
    <source>
        <dbReference type="ARBA" id="ARBA00022741"/>
    </source>
</evidence>
<dbReference type="PROSITE" id="PS50968">
    <property type="entry name" value="BIOTINYL_LIPOYL"/>
    <property type="match status" value="1"/>
</dbReference>
<dbReference type="PROSITE" id="PS50975">
    <property type="entry name" value="ATP_GRASP"/>
    <property type="match status" value="1"/>
</dbReference>
<dbReference type="SMART" id="SM00878">
    <property type="entry name" value="Biotin_carb_C"/>
    <property type="match status" value="1"/>
</dbReference>
<dbReference type="PROSITE" id="PS00867">
    <property type="entry name" value="CPSASE_2"/>
    <property type="match status" value="1"/>
</dbReference>
<organism evidence="10 11">
    <name type="scientific">Paraglaciecola chathamensis</name>
    <dbReference type="NCBI Taxonomy" id="368405"/>
    <lineage>
        <taxon>Bacteria</taxon>
        <taxon>Pseudomonadati</taxon>
        <taxon>Pseudomonadota</taxon>
        <taxon>Gammaproteobacteria</taxon>
        <taxon>Alteromonadales</taxon>
        <taxon>Alteromonadaceae</taxon>
        <taxon>Paraglaciecola</taxon>
    </lineage>
</organism>
<dbReference type="Pfam" id="PF00364">
    <property type="entry name" value="Biotin_lipoyl"/>
    <property type="match status" value="1"/>
</dbReference>
<dbReference type="InterPro" id="IPR011054">
    <property type="entry name" value="Rudment_hybrid_motif"/>
</dbReference>
<keyword evidence="3 6" id="KW-0547">Nucleotide-binding</keyword>
<dbReference type="Pfam" id="PF02785">
    <property type="entry name" value="Biotin_carb_C"/>
    <property type="match status" value="1"/>
</dbReference>
<dbReference type="InterPro" id="IPR016185">
    <property type="entry name" value="PreATP-grasp_dom_sf"/>
</dbReference>
<dbReference type="SUPFAM" id="SSF52440">
    <property type="entry name" value="PreATP-grasp domain"/>
    <property type="match status" value="1"/>
</dbReference>
<dbReference type="NCBIfam" id="NF006367">
    <property type="entry name" value="PRK08591.1"/>
    <property type="match status" value="1"/>
</dbReference>
<dbReference type="InterPro" id="IPR011053">
    <property type="entry name" value="Single_hybrid_motif"/>
</dbReference>
<proteinExistence type="predicted"/>
<feature type="domain" description="ATP-grasp" evidence="8">
    <location>
        <begin position="143"/>
        <end position="340"/>
    </location>
</feature>
<dbReference type="RefSeq" id="WP_198824997.1">
    <property type="nucleotide sequence ID" value="NZ_JAEILT010000019.1"/>
</dbReference>
<dbReference type="InterPro" id="IPR011761">
    <property type="entry name" value="ATP-grasp"/>
</dbReference>
<dbReference type="Pfam" id="PF02786">
    <property type="entry name" value="CPSase_L_D2"/>
    <property type="match status" value="1"/>
</dbReference>
<sequence length="678" mass="74025">MSTEQMTDKQIKETQKRELLKPSSFNKILIANRGEIAVRVIRTARNLGYRTVAVYSEADKNAPHVLAADQAVCVGPATGGESYLKIDNIISAANKTQADAIHPGYGFLSENADFARACEAEGIRFIGPNASAIELMGSKRLSKMAMLEAGIPCIPGYQGEEQSEHVLLEKAAEVGFPIMVKASAGGGGRGMRLVTEQSELAAQIKTARSEAISAFGSGELILERAVLAPRHIEIQIFADSTGNTIYLGERDCSIQRRHQKVVEEAPSPFVDESLRERMGEAAVNAAKACGYQGAGTVEFLVDQDKNFYFLEMNTRLQVEHPVTELITSVDLVEWQLRIAAGEALPLSQQEVSLDGHAIEVRLYAEDPRQNFMPQTGHIFVWQYPKRDGLRVDDGIAVGDTVSAHYDPMLAKVIAHGPDRATAARRLASAIEDIQLVGVNANKRFLLNVLRHPAFINAEATTAFIEQHFTEHASTQNTAPAISTLARAAMIYFQHPSFGQPSWSSAAPQVYRFTLKINEHAYSVQIQKQEDSYLVKSEAQETELTLVSHGANQAVVVEEGIRQGFSYALQNKTLFLDDGSGHYRIDDITHIPASVSEQNASGEINAVMDGVIVDVLVKEGDAVEAGQVMVVMEAMKMEHQLQALSTGRVTEVRAAIGQQVKSKQQLVTISSNEKAQNDA</sequence>
<feature type="domain" description="Biotin carboxylation" evidence="9">
    <location>
        <begin position="24"/>
        <end position="469"/>
    </location>
</feature>
<keyword evidence="5" id="KW-0092">Biotin</keyword>
<evidence type="ECO:0000256" key="2">
    <source>
        <dbReference type="ARBA" id="ARBA00022598"/>
    </source>
</evidence>
<dbReference type="EMBL" id="JAEILT010000019">
    <property type="protein sequence ID" value="MBJ2137395.1"/>
    <property type="molecule type" value="Genomic_DNA"/>
</dbReference>
<dbReference type="CDD" id="cd06850">
    <property type="entry name" value="biotinyl_domain"/>
    <property type="match status" value="1"/>
</dbReference>
<evidence type="ECO:0000256" key="1">
    <source>
        <dbReference type="ARBA" id="ARBA00001953"/>
    </source>
</evidence>
<dbReference type="Gene3D" id="2.40.50.100">
    <property type="match status" value="1"/>
</dbReference>
<evidence type="ECO:0000259" key="8">
    <source>
        <dbReference type="PROSITE" id="PS50975"/>
    </source>
</evidence>
<dbReference type="InterPro" id="IPR005481">
    <property type="entry name" value="BC-like_N"/>
</dbReference>
<dbReference type="Pfam" id="PF00289">
    <property type="entry name" value="Biotin_carb_N"/>
    <property type="match status" value="1"/>
</dbReference>
<evidence type="ECO:0000256" key="4">
    <source>
        <dbReference type="ARBA" id="ARBA00022840"/>
    </source>
</evidence>
<keyword evidence="4 6" id="KW-0067">ATP-binding</keyword>
<dbReference type="PROSITE" id="PS50979">
    <property type="entry name" value="BC"/>
    <property type="match status" value="1"/>
</dbReference>
<reference evidence="10 11" key="1">
    <citation type="submission" date="2020-12" db="EMBL/GenBank/DDBJ databases">
        <title>Draft genome sequences of nine environmental bacterial isolates colonizing plastic.</title>
        <authorList>
            <person name="Borre I."/>
            <person name="Sonnenschein E.C."/>
        </authorList>
    </citation>
    <scope>NUCLEOTIDE SEQUENCE [LARGE SCALE GENOMIC DNA]</scope>
    <source>
        <strain evidence="10 11">IB30</strain>
    </source>
</reference>
<evidence type="ECO:0000256" key="5">
    <source>
        <dbReference type="ARBA" id="ARBA00023267"/>
    </source>
</evidence>
<comment type="caution">
    <text evidence="10">The sequence shown here is derived from an EMBL/GenBank/DDBJ whole genome shotgun (WGS) entry which is preliminary data.</text>
</comment>
<dbReference type="PROSITE" id="PS00188">
    <property type="entry name" value="BIOTIN"/>
    <property type="match status" value="1"/>
</dbReference>
<dbReference type="InterPro" id="IPR005479">
    <property type="entry name" value="CPAse_ATP-bd"/>
</dbReference>
<dbReference type="InterPro" id="IPR011764">
    <property type="entry name" value="Biotin_carboxylation_dom"/>
</dbReference>
<evidence type="ECO:0000259" key="9">
    <source>
        <dbReference type="PROSITE" id="PS50979"/>
    </source>
</evidence>
<keyword evidence="2" id="KW-0436">Ligase</keyword>
<protein>
    <submittedName>
        <fullName evidence="10">Acetyl/propionyl/methylcrotonyl-CoA carboxylase subunit alpha</fullName>
    </submittedName>
</protein>
<dbReference type="PANTHER" id="PTHR18866:SF33">
    <property type="entry name" value="METHYLCROTONOYL-COA CARBOXYLASE SUBUNIT ALPHA, MITOCHONDRIAL-RELATED"/>
    <property type="match status" value="1"/>
</dbReference>
<comment type="cofactor">
    <cofactor evidence="1">
        <name>biotin</name>
        <dbReference type="ChEBI" id="CHEBI:57586"/>
    </cofactor>
</comment>
<dbReference type="SUPFAM" id="SSF51246">
    <property type="entry name" value="Rudiment single hybrid motif"/>
    <property type="match status" value="1"/>
</dbReference>
<dbReference type="Gene3D" id="3.30.470.20">
    <property type="entry name" value="ATP-grasp fold, B domain"/>
    <property type="match status" value="1"/>
</dbReference>
<accession>A0ABS0WFY5</accession>
<name>A0ABS0WFY5_9ALTE</name>
<dbReference type="InterPro" id="IPR001882">
    <property type="entry name" value="Biotin_BS"/>
</dbReference>
<dbReference type="PANTHER" id="PTHR18866">
    <property type="entry name" value="CARBOXYLASE:PYRUVATE/ACETYL-COA/PROPIONYL-COA CARBOXYLASE"/>
    <property type="match status" value="1"/>
</dbReference>
<feature type="domain" description="Lipoyl-binding" evidence="7">
    <location>
        <begin position="594"/>
        <end position="669"/>
    </location>
</feature>
<gene>
    <name evidence="10" type="ORF">JEU11_13110</name>
</gene>
<dbReference type="PROSITE" id="PS00866">
    <property type="entry name" value="CPSASE_1"/>
    <property type="match status" value="1"/>
</dbReference>
<dbReference type="InterPro" id="IPR050856">
    <property type="entry name" value="Biotin_carboxylase_complex"/>
</dbReference>
<dbReference type="InterPro" id="IPR005482">
    <property type="entry name" value="Biotin_COase_C"/>
</dbReference>
<dbReference type="Proteomes" id="UP000649232">
    <property type="component" value="Unassembled WGS sequence"/>
</dbReference>
<evidence type="ECO:0000313" key="10">
    <source>
        <dbReference type="EMBL" id="MBJ2137395.1"/>
    </source>
</evidence>
<dbReference type="SUPFAM" id="SSF51230">
    <property type="entry name" value="Single hybrid motif"/>
    <property type="match status" value="1"/>
</dbReference>
<dbReference type="InterPro" id="IPR000089">
    <property type="entry name" value="Biotin_lipoyl"/>
</dbReference>